<gene>
    <name evidence="2" type="ORF">NQU55_31625</name>
</gene>
<dbReference type="EMBL" id="JANIID010000041">
    <property type="protein sequence ID" value="MCQ8774279.1"/>
    <property type="molecule type" value="Genomic_DNA"/>
</dbReference>
<evidence type="ECO:0000256" key="1">
    <source>
        <dbReference type="SAM" id="MobiDB-lite"/>
    </source>
</evidence>
<feature type="region of interest" description="Disordered" evidence="1">
    <location>
        <begin position="1"/>
        <end position="21"/>
    </location>
</feature>
<comment type="caution">
    <text evidence="2">The sequence shown here is derived from an EMBL/GenBank/DDBJ whole genome shotgun (WGS) entry which is preliminary data.</text>
</comment>
<dbReference type="Proteomes" id="UP001142374">
    <property type="component" value="Unassembled WGS sequence"/>
</dbReference>
<accession>A0A9X2LNL8</accession>
<protein>
    <submittedName>
        <fullName evidence="2">2'-5' RNA ligase family protein</fullName>
    </submittedName>
</protein>
<dbReference type="AlphaFoldDB" id="A0A9X2LNL8"/>
<organism evidence="2 3">
    <name type="scientific">Streptomyces telluris</name>
    <dbReference type="NCBI Taxonomy" id="2720021"/>
    <lineage>
        <taxon>Bacteria</taxon>
        <taxon>Bacillati</taxon>
        <taxon>Actinomycetota</taxon>
        <taxon>Actinomycetes</taxon>
        <taxon>Kitasatosporales</taxon>
        <taxon>Streptomycetaceae</taxon>
        <taxon>Streptomyces</taxon>
    </lineage>
</organism>
<sequence>MRLRTELQAHDDGGDFKDQTFGWPELQAASGVDRPQSFSGKGAAPSAAAMRPCGVMADDNTGAFQVGQTGLIVRIPEAEPAVRRWRDRFDPSAEAGVPAHVTVLFPFLEESWMDPPLHSALADVMRSHQAFDLQFQRCGRLPDVLYLVPEPDTQLRQLTEAIAERWPEAPPYGGRFDEIVPHLTIAQGQEEAVLEEIEADLLGRLPFTARASSVELMVYDGTKWQERASFALGG</sequence>
<dbReference type="InterPro" id="IPR050580">
    <property type="entry name" value="2H_phosphoesterase_YjcG-like"/>
</dbReference>
<keyword evidence="2" id="KW-0436">Ligase</keyword>
<evidence type="ECO:0000313" key="3">
    <source>
        <dbReference type="Proteomes" id="UP001142374"/>
    </source>
</evidence>
<dbReference type="InterPro" id="IPR009097">
    <property type="entry name" value="Cyclic_Pdiesterase"/>
</dbReference>
<evidence type="ECO:0000313" key="2">
    <source>
        <dbReference type="EMBL" id="MCQ8774279.1"/>
    </source>
</evidence>
<dbReference type="PANTHER" id="PTHR40037:SF1">
    <property type="entry name" value="PHOSPHOESTERASE SAOUHSC_00951-RELATED"/>
    <property type="match status" value="1"/>
</dbReference>
<proteinExistence type="predicted"/>
<name>A0A9X2LNL8_9ACTN</name>
<dbReference type="Pfam" id="PF13563">
    <property type="entry name" value="2_5_RNA_ligase2"/>
    <property type="match status" value="1"/>
</dbReference>
<dbReference type="Gene3D" id="3.90.1140.10">
    <property type="entry name" value="Cyclic phosphodiesterase"/>
    <property type="match status" value="1"/>
</dbReference>
<keyword evidence="3" id="KW-1185">Reference proteome</keyword>
<dbReference type="SUPFAM" id="SSF55144">
    <property type="entry name" value="LigT-like"/>
    <property type="match status" value="1"/>
</dbReference>
<reference evidence="2" key="1">
    <citation type="submission" date="2022-06" db="EMBL/GenBank/DDBJ databases">
        <title>WGS of actinobacteria.</title>
        <authorList>
            <person name="Thawai C."/>
        </authorList>
    </citation>
    <scope>NUCLEOTIDE SEQUENCE</scope>
    <source>
        <strain evidence="2">AA8</strain>
    </source>
</reference>
<feature type="compositionally biased region" description="Basic and acidic residues" evidence="1">
    <location>
        <begin position="1"/>
        <end position="18"/>
    </location>
</feature>
<dbReference type="PANTHER" id="PTHR40037">
    <property type="entry name" value="PHOSPHOESTERASE YJCG-RELATED"/>
    <property type="match status" value="1"/>
</dbReference>
<dbReference type="GO" id="GO:0016874">
    <property type="term" value="F:ligase activity"/>
    <property type="evidence" value="ECO:0007669"/>
    <property type="project" value="UniProtKB-KW"/>
</dbReference>